<dbReference type="InterPro" id="IPR000871">
    <property type="entry name" value="Beta-lactam_class-A"/>
</dbReference>
<sequence>MDLREWIGTLPGIYGVFAKNLDTGKVFTFNDTKVFPSASTIKVPILIELYRRVEEEHLSLDHLLVMRREDQVGGSGVLKDLSPNTEYSLRDLATLMITVSDNTATNLLIDFLTIEAVNITLRRLGVTHTELVRRLQRVPAEPLDTVNHTTAQNMGLLMEKLARGTAISLAASEQMVSLLKRCQGPISITKLTAESSWVGDSPIVIAHKTGSLAQASHDVGIVYSPHLRYVAALLSQGRPYLSLLANIQRIGAKLSVALR</sequence>
<evidence type="ECO:0000259" key="1">
    <source>
        <dbReference type="Pfam" id="PF13354"/>
    </source>
</evidence>
<proteinExistence type="predicted"/>
<accession>A0ABN5H230</accession>
<dbReference type="PANTHER" id="PTHR35333">
    <property type="entry name" value="BETA-LACTAMASE"/>
    <property type="match status" value="1"/>
</dbReference>
<organism evidence="2 3">
    <name type="scientific">Sulfobacillus thermotolerans</name>
    <dbReference type="NCBI Taxonomy" id="338644"/>
    <lineage>
        <taxon>Bacteria</taxon>
        <taxon>Bacillati</taxon>
        <taxon>Bacillota</taxon>
        <taxon>Clostridia</taxon>
        <taxon>Eubacteriales</taxon>
        <taxon>Clostridiales Family XVII. Incertae Sedis</taxon>
        <taxon>Sulfobacillus</taxon>
    </lineage>
</organism>
<dbReference type="Pfam" id="PF13354">
    <property type="entry name" value="Beta-lactamase2"/>
    <property type="match status" value="1"/>
</dbReference>
<reference evidence="2 3" key="1">
    <citation type="journal article" date="2019" name="Sci. Rep.">
        <title>Sulfobacillus thermotolerans: new insights into resistance and metabolic capacities of acidophilic chemolithotrophs.</title>
        <authorList>
            <person name="Panyushkina A.E."/>
            <person name="Babenko V.V."/>
            <person name="Nikitina A.S."/>
            <person name="Selezneva O.V."/>
            <person name="Tsaplina I.A."/>
            <person name="Letarova M.A."/>
            <person name="Kostryukova E.S."/>
            <person name="Letarov A.V."/>
        </authorList>
    </citation>
    <scope>NUCLEOTIDE SEQUENCE [LARGE SCALE GENOMIC DNA]</scope>
    <source>
        <strain evidence="2 3">Kr1</strain>
    </source>
</reference>
<gene>
    <name evidence="2" type="ORF">BXT84_12870</name>
</gene>
<protein>
    <recommendedName>
        <fullName evidence="1">Beta-lactamase class A catalytic domain-containing protein</fullName>
    </recommendedName>
</protein>
<dbReference type="InterPro" id="IPR012338">
    <property type="entry name" value="Beta-lactam/transpept-like"/>
</dbReference>
<evidence type="ECO:0000313" key="3">
    <source>
        <dbReference type="Proteomes" id="UP000325292"/>
    </source>
</evidence>
<dbReference type="Gene3D" id="3.40.710.10">
    <property type="entry name" value="DD-peptidase/beta-lactamase superfamily"/>
    <property type="match status" value="1"/>
</dbReference>
<name>A0ABN5H230_9FIRM</name>
<evidence type="ECO:0000313" key="2">
    <source>
        <dbReference type="EMBL" id="AUW94725.1"/>
    </source>
</evidence>
<dbReference type="SUPFAM" id="SSF56601">
    <property type="entry name" value="beta-lactamase/transpeptidase-like"/>
    <property type="match status" value="1"/>
</dbReference>
<dbReference type="InterPro" id="IPR045155">
    <property type="entry name" value="Beta-lactam_cat"/>
</dbReference>
<feature type="domain" description="Beta-lactamase class A catalytic" evidence="1">
    <location>
        <begin position="15"/>
        <end position="234"/>
    </location>
</feature>
<dbReference type="EMBL" id="CP019454">
    <property type="protein sequence ID" value="AUW94725.1"/>
    <property type="molecule type" value="Genomic_DNA"/>
</dbReference>
<keyword evidence="3" id="KW-1185">Reference proteome</keyword>
<dbReference type="Proteomes" id="UP000325292">
    <property type="component" value="Chromosome"/>
</dbReference>
<dbReference type="PANTHER" id="PTHR35333:SF3">
    <property type="entry name" value="BETA-LACTAMASE-TYPE TRANSPEPTIDASE FOLD CONTAINING PROTEIN"/>
    <property type="match status" value="1"/>
</dbReference>